<sequence>MTDGRTPLPEWLRNPEPPRMTVGRRVSAWVDGRPRLRAARRAWWARRSRTRWSERHPVPAAIISFVTVAATASVLVAGTLYLFFLIKEGQR</sequence>
<proteinExistence type="predicted"/>
<evidence type="ECO:0000313" key="2">
    <source>
        <dbReference type="EMBL" id="MBO4207908.1"/>
    </source>
</evidence>
<accession>A0ABS3VTR7</accession>
<dbReference type="EMBL" id="WVUH01000154">
    <property type="protein sequence ID" value="MBO4207908.1"/>
    <property type="molecule type" value="Genomic_DNA"/>
</dbReference>
<gene>
    <name evidence="2" type="ORF">GSF22_18120</name>
</gene>
<feature type="transmembrane region" description="Helical" evidence="1">
    <location>
        <begin position="60"/>
        <end position="86"/>
    </location>
</feature>
<comment type="caution">
    <text evidence="2">The sequence shown here is derived from an EMBL/GenBank/DDBJ whole genome shotgun (WGS) entry which is preliminary data.</text>
</comment>
<evidence type="ECO:0000313" key="3">
    <source>
        <dbReference type="Proteomes" id="UP000823521"/>
    </source>
</evidence>
<dbReference type="RefSeq" id="WP_208814820.1">
    <property type="nucleotide sequence ID" value="NZ_WVUH01000154.1"/>
</dbReference>
<keyword evidence="3" id="KW-1185">Reference proteome</keyword>
<keyword evidence="1" id="KW-1133">Transmembrane helix</keyword>
<dbReference type="Proteomes" id="UP000823521">
    <property type="component" value="Unassembled WGS sequence"/>
</dbReference>
<evidence type="ECO:0000256" key="1">
    <source>
        <dbReference type="SAM" id="Phobius"/>
    </source>
</evidence>
<keyword evidence="1" id="KW-0472">Membrane</keyword>
<reference evidence="2 3" key="1">
    <citation type="submission" date="2019-12" db="EMBL/GenBank/DDBJ databases">
        <title>Whole genome sequencing of endophytic Actinobacterium Micromonospora sp. MPMI6T.</title>
        <authorList>
            <person name="Evv R."/>
            <person name="Podile A.R."/>
        </authorList>
    </citation>
    <scope>NUCLEOTIDE SEQUENCE [LARGE SCALE GENOMIC DNA]</scope>
    <source>
        <strain evidence="2 3">MPMI6</strain>
    </source>
</reference>
<organism evidence="2 3">
    <name type="scientific">Micromonospora echinofusca</name>
    <dbReference type="NCBI Taxonomy" id="47858"/>
    <lineage>
        <taxon>Bacteria</taxon>
        <taxon>Bacillati</taxon>
        <taxon>Actinomycetota</taxon>
        <taxon>Actinomycetes</taxon>
        <taxon>Micromonosporales</taxon>
        <taxon>Micromonosporaceae</taxon>
        <taxon>Micromonospora</taxon>
    </lineage>
</organism>
<name>A0ABS3VTR7_MICEH</name>
<keyword evidence="1" id="KW-0812">Transmembrane</keyword>
<protein>
    <recommendedName>
        <fullName evidence="4">K+-transporting ATPase, KdpF subunit</fullName>
    </recommendedName>
</protein>
<evidence type="ECO:0008006" key="4">
    <source>
        <dbReference type="Google" id="ProtNLM"/>
    </source>
</evidence>